<comment type="caution">
    <text evidence="3">Lacks conserved residue(s) required for the propagation of feature annotation.</text>
</comment>
<dbReference type="SUPFAM" id="SSF52374">
    <property type="entry name" value="Nucleotidylyl transferase"/>
    <property type="match status" value="1"/>
</dbReference>
<comment type="caution">
    <text evidence="4">The sequence shown here is derived from an EMBL/GenBank/DDBJ whole genome shotgun (WGS) entry which is preliminary data.</text>
</comment>
<keyword evidence="3" id="KW-0547">Nucleotide-binding</keyword>
<dbReference type="RefSeq" id="WP_213096537.1">
    <property type="nucleotide sequence ID" value="NZ_JAGYPH010000001.1"/>
</dbReference>
<keyword evidence="3" id="KW-0963">Cytoplasm</keyword>
<gene>
    <name evidence="3" type="primary">tmcAL</name>
    <name evidence="4" type="ORF">KHA91_01960</name>
</gene>
<dbReference type="GO" id="GO:0000049">
    <property type="term" value="F:tRNA binding"/>
    <property type="evidence" value="ECO:0007669"/>
    <property type="project" value="UniProtKB-KW"/>
</dbReference>
<evidence type="ECO:0000256" key="3">
    <source>
        <dbReference type="HAMAP-Rule" id="MF_01539"/>
    </source>
</evidence>
<evidence type="ECO:0000313" key="5">
    <source>
        <dbReference type="Proteomes" id="UP000676456"/>
    </source>
</evidence>
<comment type="catalytic activity">
    <reaction evidence="3">
        <text>cytidine(34) in elongator tRNA(Met) + acetate + ATP = N(4)-acetylcytidine(34) in elongator tRNA(Met) + AMP + diphosphate</text>
        <dbReference type="Rhea" id="RHEA:58144"/>
        <dbReference type="Rhea" id="RHEA-COMP:10693"/>
        <dbReference type="Rhea" id="RHEA-COMP:10694"/>
        <dbReference type="ChEBI" id="CHEBI:30089"/>
        <dbReference type="ChEBI" id="CHEBI:30616"/>
        <dbReference type="ChEBI" id="CHEBI:33019"/>
        <dbReference type="ChEBI" id="CHEBI:74900"/>
        <dbReference type="ChEBI" id="CHEBI:82748"/>
        <dbReference type="ChEBI" id="CHEBI:456215"/>
    </reaction>
</comment>
<organism evidence="4 5">
    <name type="scientific">Lederbergia citrea</name>
    <dbReference type="NCBI Taxonomy" id="2833581"/>
    <lineage>
        <taxon>Bacteria</taxon>
        <taxon>Bacillati</taxon>
        <taxon>Bacillota</taxon>
        <taxon>Bacilli</taxon>
        <taxon>Bacillales</taxon>
        <taxon>Bacillaceae</taxon>
        <taxon>Lederbergia</taxon>
    </lineage>
</organism>
<dbReference type="GO" id="GO:0005737">
    <property type="term" value="C:cytoplasm"/>
    <property type="evidence" value="ECO:0007669"/>
    <property type="project" value="UniProtKB-SubCell"/>
</dbReference>
<protein>
    <recommendedName>
        <fullName evidence="3">tRNA(Met) cytidine acetate ligase</fullName>
        <ecNumber evidence="3">6.3.4.-</ecNumber>
    </recommendedName>
</protein>
<dbReference type="EC" id="6.3.4.-" evidence="3"/>
<keyword evidence="2 3" id="KW-0819">tRNA processing</keyword>
<feature type="binding site" evidence="3">
    <location>
        <position position="101"/>
    </location>
    <ligand>
        <name>ATP</name>
        <dbReference type="ChEBI" id="CHEBI:30616"/>
    </ligand>
</feature>
<reference evidence="4 5" key="1">
    <citation type="submission" date="2021-05" db="EMBL/GenBank/DDBJ databases">
        <title>Novel Bacillus species.</title>
        <authorList>
            <person name="Liu G."/>
        </authorList>
    </citation>
    <scope>NUCLEOTIDE SEQUENCE [LARGE SCALE GENOMIC DNA]</scope>
    <source>
        <strain evidence="4 5">FJAT-49682</strain>
    </source>
</reference>
<dbReference type="AlphaFoldDB" id="A0A942Z3M6"/>
<name>A0A942Z3M6_9BACI</name>
<comment type="similarity">
    <text evidence="3">Belongs to the TmcAL family.</text>
</comment>
<dbReference type="EMBL" id="JAGYPN010000001">
    <property type="protein sequence ID" value="MBS4221520.1"/>
    <property type="molecule type" value="Genomic_DNA"/>
</dbReference>
<keyword evidence="5" id="KW-1185">Reference proteome</keyword>
<evidence type="ECO:0000256" key="1">
    <source>
        <dbReference type="ARBA" id="ARBA00022598"/>
    </source>
</evidence>
<comment type="subcellular location">
    <subcellularLocation>
        <location evidence="3">Cytoplasm</location>
    </subcellularLocation>
</comment>
<dbReference type="PANTHER" id="PTHR37825:SF1">
    <property type="entry name" value="TRNA(MET) CYTIDINE ACETATE LIGASE"/>
    <property type="match status" value="1"/>
</dbReference>
<keyword evidence="3" id="KW-0067">ATP-binding</keyword>
<dbReference type="Pfam" id="PF05636">
    <property type="entry name" value="HIGH_NTase1"/>
    <property type="match status" value="1"/>
</dbReference>
<dbReference type="GO" id="GO:0016879">
    <property type="term" value="F:ligase activity, forming carbon-nitrogen bonds"/>
    <property type="evidence" value="ECO:0007669"/>
    <property type="project" value="UniProtKB-UniRule"/>
</dbReference>
<dbReference type="InterPro" id="IPR008513">
    <property type="entry name" value="tRNA(Met)_cyd_acetate_ligase"/>
</dbReference>
<keyword evidence="3" id="KW-0820">tRNA-binding</keyword>
<dbReference type="Proteomes" id="UP000676456">
    <property type="component" value="Unassembled WGS sequence"/>
</dbReference>
<feature type="binding site" evidence="3">
    <location>
        <position position="162"/>
    </location>
    <ligand>
        <name>ATP</name>
        <dbReference type="ChEBI" id="CHEBI:30616"/>
    </ligand>
</feature>
<comment type="function">
    <text evidence="3">Catalyzes the formation of N(4)-acetylcytidine (ac(4)C) at the wobble position of elongator tRNA(Met), using acetate and ATP as substrates. First activates an acetate ion to form acetyladenylate (Ac-AMP) and then transfers the acetyl group to tRNA to form ac(4)C34.</text>
</comment>
<dbReference type="Gene3D" id="3.40.50.620">
    <property type="entry name" value="HUPs"/>
    <property type="match status" value="1"/>
</dbReference>
<dbReference type="PANTHER" id="PTHR37825">
    <property type="entry name" value="TRNA(MET) CYTIDINE ACETATE LIGASE"/>
    <property type="match status" value="1"/>
</dbReference>
<sequence>MKSVGIVAEYNPFHNGHLYHVQAAKRLSQSDVTIAVMSGNFLQRGEPALVSKWSRTKMALQSGVDIVIELPYAFAVQKAEVFAHGAIFLLNAMKCSGICFGSESGDIQQFIHTLSFMNDKKTEYDKHIRMFIKQGISYPSALALAYQELGPDSRSVDLSTPNNILGYHYVYAAAEINPRLNFYTIQRKSAGYHDESFSDATIASATSIRKSLNAHGNLSEIQAYIPHETLANLHQYSSDFAQFHIWEDYWPYLQYRLLSMNKEELREIYEVEEGLENRLIKAAHSADNFHSFMKAIKTKRYTWTRLQRLCVHILTNTRKTTIHALDKSPQYARLLGMSSIGREYLNQIKKELPIPLVSKLSAYENNMLMLDIRAADVYAHGLAEPYRRKLLAFEYRQPPIFNNA</sequence>
<dbReference type="NCBIfam" id="NF010191">
    <property type="entry name" value="PRK13670.1"/>
    <property type="match status" value="1"/>
</dbReference>
<dbReference type="GO" id="GO:0005524">
    <property type="term" value="F:ATP binding"/>
    <property type="evidence" value="ECO:0007669"/>
    <property type="project" value="UniProtKB-KW"/>
</dbReference>
<keyword evidence="1 3" id="KW-0436">Ligase</keyword>
<dbReference type="InterPro" id="IPR014729">
    <property type="entry name" value="Rossmann-like_a/b/a_fold"/>
</dbReference>
<proteinExistence type="inferred from homology"/>
<feature type="binding site" evidence="3">
    <location>
        <begin position="7"/>
        <end position="20"/>
    </location>
    <ligand>
        <name>ATP</name>
        <dbReference type="ChEBI" id="CHEBI:30616"/>
    </ligand>
</feature>
<evidence type="ECO:0000256" key="2">
    <source>
        <dbReference type="ARBA" id="ARBA00022694"/>
    </source>
</evidence>
<feature type="binding site" evidence="3">
    <location>
        <position position="187"/>
    </location>
    <ligand>
        <name>ATP</name>
        <dbReference type="ChEBI" id="CHEBI:30616"/>
    </ligand>
</feature>
<dbReference type="HAMAP" id="MF_01539">
    <property type="entry name" value="TmcAL"/>
    <property type="match status" value="1"/>
</dbReference>
<evidence type="ECO:0000313" key="4">
    <source>
        <dbReference type="EMBL" id="MBS4221520.1"/>
    </source>
</evidence>
<dbReference type="GO" id="GO:0006400">
    <property type="term" value="P:tRNA modification"/>
    <property type="evidence" value="ECO:0007669"/>
    <property type="project" value="UniProtKB-UniRule"/>
</dbReference>
<keyword evidence="3" id="KW-0694">RNA-binding</keyword>
<accession>A0A942Z3M6</accession>